<dbReference type="SFLD" id="SFLDS00003">
    <property type="entry name" value="Haloacid_Dehalogenase"/>
    <property type="match status" value="1"/>
</dbReference>
<name>A0A1L8SDP0_ENTCA</name>
<dbReference type="NCBIfam" id="TIGR01484">
    <property type="entry name" value="HAD-SF-IIB"/>
    <property type="match status" value="1"/>
</dbReference>
<reference evidence="1 5" key="2">
    <citation type="submission" date="2023-03" db="EMBL/GenBank/DDBJ databases">
        <authorList>
            <person name="Shen W."/>
            <person name="Cai J."/>
        </authorList>
    </citation>
    <scope>NUCLEOTIDE SEQUENCE</scope>
    <source>
        <strain evidence="2 5">B516</strain>
        <strain evidence="1">K72-2</strain>
    </source>
</reference>
<dbReference type="PANTHER" id="PTHR10000:SF25">
    <property type="entry name" value="PHOSPHATASE YKRA-RELATED"/>
    <property type="match status" value="1"/>
</dbReference>
<dbReference type="PANTHER" id="PTHR10000">
    <property type="entry name" value="PHOSPHOSERINE PHOSPHATASE"/>
    <property type="match status" value="1"/>
</dbReference>
<evidence type="ECO:0000313" key="3">
    <source>
        <dbReference type="EMBL" id="RHK06981.1"/>
    </source>
</evidence>
<dbReference type="Proteomes" id="UP000286288">
    <property type="component" value="Unassembled WGS sequence"/>
</dbReference>
<keyword evidence="3" id="KW-0378">Hydrolase</keyword>
<dbReference type="InterPro" id="IPR000150">
    <property type="entry name" value="Cof"/>
</dbReference>
<dbReference type="SFLD" id="SFLDG01140">
    <property type="entry name" value="C2.B:_Phosphomannomutase_and_P"/>
    <property type="match status" value="1"/>
</dbReference>
<dbReference type="Pfam" id="PF08282">
    <property type="entry name" value="Hydrolase_3"/>
    <property type="match status" value="1"/>
</dbReference>
<dbReference type="GO" id="GO:0016791">
    <property type="term" value="F:phosphatase activity"/>
    <property type="evidence" value="ECO:0007669"/>
    <property type="project" value="TreeGrafter"/>
</dbReference>
<evidence type="ECO:0000313" key="1">
    <source>
        <dbReference type="EMBL" id="MDT2965656.1"/>
    </source>
</evidence>
<dbReference type="EMBL" id="JARQDV010000010">
    <property type="protein sequence ID" value="MDT2965656.1"/>
    <property type="molecule type" value="Genomic_DNA"/>
</dbReference>
<dbReference type="GO" id="GO:0005829">
    <property type="term" value="C:cytosol"/>
    <property type="evidence" value="ECO:0007669"/>
    <property type="project" value="TreeGrafter"/>
</dbReference>
<dbReference type="NCBIfam" id="TIGR00099">
    <property type="entry name" value="Cof-subfamily"/>
    <property type="match status" value="1"/>
</dbReference>
<evidence type="ECO:0000313" key="4">
    <source>
        <dbReference type="Proteomes" id="UP000286288"/>
    </source>
</evidence>
<protein>
    <submittedName>
        <fullName evidence="3">Cof-type HAD-IIB family hydrolase</fullName>
    </submittedName>
</protein>
<evidence type="ECO:0000313" key="2">
    <source>
        <dbReference type="EMBL" id="MDT2981838.1"/>
    </source>
</evidence>
<proteinExistence type="predicted"/>
<dbReference type="EMBL" id="QRMZ01000006">
    <property type="protein sequence ID" value="RHK06981.1"/>
    <property type="molecule type" value="Genomic_DNA"/>
</dbReference>
<dbReference type="SUPFAM" id="SSF56784">
    <property type="entry name" value="HAD-like"/>
    <property type="match status" value="1"/>
</dbReference>
<comment type="caution">
    <text evidence="3">The sequence shown here is derived from an EMBL/GenBank/DDBJ whole genome shotgun (WGS) entry which is preliminary data.</text>
</comment>
<dbReference type="AlphaFoldDB" id="A0A1L8SDP0"/>
<dbReference type="InterPro" id="IPR023214">
    <property type="entry name" value="HAD_sf"/>
</dbReference>
<sequence>MTYKALTFFDLDGTLLDEHSQITSEIAEAMAMLRKNQVLPIIATGRTEPEVTAIREAAGITSNIVMNGAFIRIDGKEVFSDTLEPELCARMFQAVKDNGDELCYYNEKGYWATGHTEEMIGAYNYVRSPLPEIDPLHYETDRTNMLLVLGVGNDAYYHERFPELTFYRNTPFSIDVVKSGTSKGTGVKTLVELLGLEDVPTFGFGDGSNDFALLEACDHKIAMGNGIQELKELADFVTLKNTEGGIVHALKHFDLI</sequence>
<dbReference type="Gene3D" id="3.30.1240.10">
    <property type="match status" value="1"/>
</dbReference>
<dbReference type="InterPro" id="IPR036412">
    <property type="entry name" value="HAD-like_sf"/>
</dbReference>
<dbReference type="Proteomes" id="UP001253851">
    <property type="component" value="Unassembled WGS sequence"/>
</dbReference>
<dbReference type="GO" id="GO:0000287">
    <property type="term" value="F:magnesium ion binding"/>
    <property type="evidence" value="ECO:0007669"/>
    <property type="project" value="TreeGrafter"/>
</dbReference>
<dbReference type="InterPro" id="IPR006379">
    <property type="entry name" value="HAD-SF_hydro_IIB"/>
</dbReference>
<dbReference type="EMBL" id="JARQDZ010000002">
    <property type="protein sequence ID" value="MDT2981838.1"/>
    <property type="molecule type" value="Genomic_DNA"/>
</dbReference>
<reference evidence="3 4" key="1">
    <citation type="submission" date="2018-08" db="EMBL/GenBank/DDBJ databases">
        <title>A genome reference for cultivated species of the human gut microbiota.</title>
        <authorList>
            <person name="Zou Y."/>
            <person name="Xue W."/>
            <person name="Luo G."/>
        </authorList>
    </citation>
    <scope>NUCLEOTIDE SEQUENCE [LARGE SCALE GENOMIC DNA]</scope>
    <source>
        <strain evidence="3 4">AF48-16</strain>
    </source>
</reference>
<gene>
    <name evidence="3" type="ORF">DW084_05570</name>
    <name evidence="1" type="ORF">P7I32_13655</name>
    <name evidence="2" type="ORF">P7I34_04115</name>
</gene>
<evidence type="ECO:0000313" key="5">
    <source>
        <dbReference type="Proteomes" id="UP001253851"/>
    </source>
</evidence>
<organism evidence="3 4">
    <name type="scientific">Enterococcus casseliflavus</name>
    <name type="common">Enterococcus flavescens</name>
    <dbReference type="NCBI Taxonomy" id="37734"/>
    <lineage>
        <taxon>Bacteria</taxon>
        <taxon>Bacillati</taxon>
        <taxon>Bacillota</taxon>
        <taxon>Bacilli</taxon>
        <taxon>Lactobacillales</taxon>
        <taxon>Enterococcaceae</taxon>
        <taxon>Enterococcus</taxon>
    </lineage>
</organism>
<dbReference type="Proteomes" id="UP001268896">
    <property type="component" value="Unassembled WGS sequence"/>
</dbReference>
<dbReference type="Gene3D" id="3.40.50.1000">
    <property type="entry name" value="HAD superfamily/HAD-like"/>
    <property type="match status" value="1"/>
</dbReference>
<dbReference type="OrthoDB" id="9810101at2"/>
<dbReference type="RefSeq" id="WP_005231883.1">
    <property type="nucleotide sequence ID" value="NZ_BAAAXK010000045.1"/>
</dbReference>
<accession>A0A1L8SDP0</accession>